<evidence type="ECO:0000313" key="2">
    <source>
        <dbReference type="Proteomes" id="UP001138997"/>
    </source>
</evidence>
<dbReference type="PROSITE" id="PS51257">
    <property type="entry name" value="PROKAR_LIPOPROTEIN"/>
    <property type="match status" value="1"/>
</dbReference>
<sequence>MLSVTRFGIIGLAGVLLAGCSGSDSSAASAASPSSTHLAEVQKIQADITQLLDSAEGLENLEKISGRQDELFAELDAWAVEAGPEGIGAVACQVMPVVLPGLAENTPEDQAMLLGSFWYDAVWASKKADPGEDVSFEDVQLDAQMRTGCPEVRQDVLDATEVTSVDQLWDVTKAHLEATAKKS</sequence>
<accession>A0A9X1NJN6</accession>
<dbReference type="EMBL" id="JAJOMB010000016">
    <property type="protein sequence ID" value="MCD5314421.1"/>
    <property type="molecule type" value="Genomic_DNA"/>
</dbReference>
<dbReference type="RefSeq" id="WP_231446918.1">
    <property type="nucleotide sequence ID" value="NZ_JAJOMB010000016.1"/>
</dbReference>
<organism evidence="1 2">
    <name type="scientific">Kineosporia babensis</name>
    <dbReference type="NCBI Taxonomy" id="499548"/>
    <lineage>
        <taxon>Bacteria</taxon>
        <taxon>Bacillati</taxon>
        <taxon>Actinomycetota</taxon>
        <taxon>Actinomycetes</taxon>
        <taxon>Kineosporiales</taxon>
        <taxon>Kineosporiaceae</taxon>
        <taxon>Kineosporia</taxon>
    </lineage>
</organism>
<gene>
    <name evidence="1" type="ORF">LR394_26290</name>
</gene>
<evidence type="ECO:0000313" key="1">
    <source>
        <dbReference type="EMBL" id="MCD5314421.1"/>
    </source>
</evidence>
<comment type="caution">
    <text evidence="1">The sequence shown here is derived from an EMBL/GenBank/DDBJ whole genome shotgun (WGS) entry which is preliminary data.</text>
</comment>
<protein>
    <submittedName>
        <fullName evidence="1">Uncharacterized protein</fullName>
    </submittedName>
</protein>
<keyword evidence="2" id="KW-1185">Reference proteome</keyword>
<name>A0A9X1NJN6_9ACTN</name>
<reference evidence="1" key="1">
    <citation type="submission" date="2021-11" db="EMBL/GenBank/DDBJ databases">
        <title>Streptomyces corallinus and Kineosporia corallina sp. nov., two new coral-derived marine actinobacteria.</title>
        <authorList>
            <person name="Buangrab K."/>
            <person name="Sutthacheep M."/>
            <person name="Yeemin T."/>
            <person name="Harunari E."/>
            <person name="Igarashi Y."/>
            <person name="Sripreechasak P."/>
            <person name="Kanchanasin P."/>
            <person name="Tanasupawat S."/>
            <person name="Phongsopitanun W."/>
        </authorList>
    </citation>
    <scope>NUCLEOTIDE SEQUENCE</scope>
    <source>
        <strain evidence="1">JCM 31032</strain>
    </source>
</reference>
<dbReference type="AlphaFoldDB" id="A0A9X1NJN6"/>
<dbReference type="Proteomes" id="UP001138997">
    <property type="component" value="Unassembled WGS sequence"/>
</dbReference>
<proteinExistence type="predicted"/>